<gene>
    <name evidence="1" type="ORF">PoB_004190600</name>
</gene>
<protein>
    <submittedName>
        <fullName evidence="1">Uncharacterized protein</fullName>
    </submittedName>
</protein>
<organism evidence="1 2">
    <name type="scientific">Plakobranchus ocellatus</name>
    <dbReference type="NCBI Taxonomy" id="259542"/>
    <lineage>
        <taxon>Eukaryota</taxon>
        <taxon>Metazoa</taxon>
        <taxon>Spiralia</taxon>
        <taxon>Lophotrochozoa</taxon>
        <taxon>Mollusca</taxon>
        <taxon>Gastropoda</taxon>
        <taxon>Heterobranchia</taxon>
        <taxon>Euthyneura</taxon>
        <taxon>Panpulmonata</taxon>
        <taxon>Sacoglossa</taxon>
        <taxon>Placobranchoidea</taxon>
        <taxon>Plakobranchidae</taxon>
        <taxon>Plakobranchus</taxon>
    </lineage>
</organism>
<evidence type="ECO:0000313" key="1">
    <source>
        <dbReference type="EMBL" id="GFO15401.1"/>
    </source>
</evidence>
<dbReference type="EMBL" id="BLXT01004610">
    <property type="protein sequence ID" value="GFO15401.1"/>
    <property type="molecule type" value="Genomic_DNA"/>
</dbReference>
<accession>A0AAV4AWB3</accession>
<sequence length="145" mass="15899">MGAPCNISKPFLSTRALQYSLVFPQLSSWQHGEHPAVFASLSSVLGLCSTRKSSLSFRAGNIGAPCSIRKPFLSTRVLQYSQVFPQLSSWQHRSTLQYSQAFPQYSGSTVLARLPSSSRTSNIVSARQYSQALPSVFGLDARLEP</sequence>
<evidence type="ECO:0000313" key="2">
    <source>
        <dbReference type="Proteomes" id="UP000735302"/>
    </source>
</evidence>
<comment type="caution">
    <text evidence="1">The sequence shown here is derived from an EMBL/GenBank/DDBJ whole genome shotgun (WGS) entry which is preliminary data.</text>
</comment>
<proteinExistence type="predicted"/>
<dbReference type="Proteomes" id="UP000735302">
    <property type="component" value="Unassembled WGS sequence"/>
</dbReference>
<dbReference type="AlphaFoldDB" id="A0AAV4AWB3"/>
<reference evidence="1 2" key="1">
    <citation type="journal article" date="2021" name="Elife">
        <title>Chloroplast acquisition without the gene transfer in kleptoplastic sea slugs, Plakobranchus ocellatus.</title>
        <authorList>
            <person name="Maeda T."/>
            <person name="Takahashi S."/>
            <person name="Yoshida T."/>
            <person name="Shimamura S."/>
            <person name="Takaki Y."/>
            <person name="Nagai Y."/>
            <person name="Toyoda A."/>
            <person name="Suzuki Y."/>
            <person name="Arimoto A."/>
            <person name="Ishii H."/>
            <person name="Satoh N."/>
            <person name="Nishiyama T."/>
            <person name="Hasebe M."/>
            <person name="Maruyama T."/>
            <person name="Minagawa J."/>
            <person name="Obokata J."/>
            <person name="Shigenobu S."/>
        </authorList>
    </citation>
    <scope>NUCLEOTIDE SEQUENCE [LARGE SCALE GENOMIC DNA]</scope>
</reference>
<name>A0AAV4AWB3_9GAST</name>
<keyword evidence="2" id="KW-1185">Reference proteome</keyword>